<dbReference type="GO" id="GO:0003723">
    <property type="term" value="F:RNA binding"/>
    <property type="evidence" value="ECO:0007669"/>
    <property type="project" value="UniProtKB-KW"/>
</dbReference>
<dbReference type="EMBL" id="GDKF01009389">
    <property type="protein sequence ID" value="JAT69233.1"/>
    <property type="molecule type" value="Transcribed_RNA"/>
</dbReference>
<comment type="similarity">
    <text evidence="2">Belongs to the NAF1 family.</text>
</comment>
<feature type="non-terminal residue" evidence="10">
    <location>
        <position position="1"/>
    </location>
</feature>
<evidence type="ECO:0000256" key="8">
    <source>
        <dbReference type="ARBA" id="ARBA00023242"/>
    </source>
</evidence>
<evidence type="ECO:0000256" key="6">
    <source>
        <dbReference type="ARBA" id="ARBA00022553"/>
    </source>
</evidence>
<protein>
    <recommendedName>
        <fullName evidence="3">H/ACA ribonucleoprotein complex non-core subunit NAF1</fullName>
    </recommendedName>
</protein>
<keyword evidence="6" id="KW-0597">Phosphoprotein</keyword>
<evidence type="ECO:0000256" key="9">
    <source>
        <dbReference type="SAM" id="MobiDB-lite"/>
    </source>
</evidence>
<sequence length="478" mass="50043">VYQKSHIVLTTQEVVTGSLSRMDQHRQHWRVPDESYQEDLPNVDDLEVAAAAAGDLMRPAASSDQVSSSESSEEESSSSGEESTSDDDDDDESQASGSSGEQAGAEYVAVRLLPDGEGFRLLLDYLLEDDMSSQGSSEMSIDDFVDIREMLEAADIDDEDGPGDGSVSAANQAATALLGKETLATDVPVIDAEEAITQAGTIQGVLEGLIVVKASASAPALHLGTWLVLADRSPLGVVEDVFGPVLSPLYALRAGGEGCGTGAGPGDPVFSVDRLAEVVPTEELRAARYDAAEEEVGEDGPDPDATFSDDEAEAAYLRQLNSKRKGSEAGRGAGRQQRPPRGGGSGRGRGPGASRREQQPGREQQTRGRGGRGQGRGLPRPGFSSPLGPPPQQQAMQAMPWGGTGPMHGFPQQHAQHAQQVMGMFPPGTPSYFPMHGPAGFVPPPMGAGFPRPGPGYPFAPLLNRPPPPPGAPPPRTG</sequence>
<feature type="region of interest" description="Disordered" evidence="9">
    <location>
        <begin position="321"/>
        <end position="415"/>
    </location>
</feature>
<dbReference type="SUPFAM" id="SSF50447">
    <property type="entry name" value="Translation proteins"/>
    <property type="match status" value="1"/>
</dbReference>
<feature type="compositionally biased region" description="Low complexity" evidence="9">
    <location>
        <begin position="94"/>
        <end position="103"/>
    </location>
</feature>
<dbReference type="GO" id="GO:0005732">
    <property type="term" value="C:sno(s)RNA-containing ribonucleoprotein complex"/>
    <property type="evidence" value="ECO:0007669"/>
    <property type="project" value="InterPro"/>
</dbReference>
<feature type="compositionally biased region" description="Gly residues" evidence="9">
    <location>
        <begin position="341"/>
        <end position="351"/>
    </location>
</feature>
<feature type="compositionally biased region" description="Basic and acidic residues" evidence="9">
    <location>
        <begin position="354"/>
        <end position="366"/>
    </location>
</feature>
<feature type="compositionally biased region" description="Low complexity" evidence="9">
    <location>
        <begin position="60"/>
        <end position="70"/>
    </location>
</feature>
<comment type="subcellular location">
    <subcellularLocation>
        <location evidence="1">Nucleus</location>
    </subcellularLocation>
</comment>
<feature type="compositionally biased region" description="Acidic residues" evidence="9">
    <location>
        <begin position="83"/>
        <end position="93"/>
    </location>
</feature>
<evidence type="ECO:0000313" key="10">
    <source>
        <dbReference type="EMBL" id="JAT69233.1"/>
    </source>
</evidence>
<keyword evidence="5" id="KW-0698">rRNA processing</keyword>
<reference evidence="10" key="1">
    <citation type="submission" date="2015-08" db="EMBL/GenBank/DDBJ databases">
        <authorList>
            <person name="Babu N.S."/>
            <person name="Beckwith C.J."/>
            <person name="Beseler K.G."/>
            <person name="Brison A."/>
            <person name="Carone J.V."/>
            <person name="Caskin T.P."/>
            <person name="Diamond M."/>
            <person name="Durham M.E."/>
            <person name="Foxe J.M."/>
            <person name="Go M."/>
            <person name="Henderson B.A."/>
            <person name="Jones I.B."/>
            <person name="McGettigan J.A."/>
            <person name="Micheletti S.J."/>
            <person name="Nasrallah M.E."/>
            <person name="Ortiz D."/>
            <person name="Piller C.R."/>
            <person name="Privatt S.R."/>
            <person name="Schneider S.L."/>
            <person name="Sharp S."/>
            <person name="Smith T.C."/>
            <person name="Stanton J.D."/>
            <person name="Ullery H.E."/>
            <person name="Wilson R.J."/>
            <person name="Serrano M.G."/>
            <person name="Buck G."/>
            <person name="Lee V."/>
            <person name="Wang Y."/>
            <person name="Carvalho R."/>
            <person name="Voegtly L."/>
            <person name="Shi R."/>
            <person name="Duckworth R."/>
            <person name="Johnson A."/>
            <person name="Loviza R."/>
            <person name="Walstead R."/>
            <person name="Shah Z."/>
            <person name="Kiflezghi M."/>
            <person name="Wade K."/>
            <person name="Ball S.L."/>
            <person name="Bradley K.W."/>
            <person name="Asai D.J."/>
            <person name="Bowman C.A."/>
            <person name="Russell D.A."/>
            <person name="Pope W.H."/>
            <person name="Jacobs-Sera D."/>
            <person name="Hendrix R.W."/>
            <person name="Hatfull G.F."/>
        </authorList>
    </citation>
    <scope>NUCLEOTIDE SEQUENCE</scope>
</reference>
<dbReference type="PANTHER" id="PTHR31633:SF1">
    <property type="entry name" value="H_ACA RIBONUCLEOPROTEIN COMPLEX NON-CORE SUBUNIT NAF1"/>
    <property type="match status" value="1"/>
</dbReference>
<dbReference type="GO" id="GO:0006364">
    <property type="term" value="P:rRNA processing"/>
    <property type="evidence" value="ECO:0007669"/>
    <property type="project" value="UniProtKB-KW"/>
</dbReference>
<organism evidence="10">
    <name type="scientific">Auxenochlorella protothecoides</name>
    <name type="common">Green microalga</name>
    <name type="synonym">Chlorella protothecoides</name>
    <dbReference type="NCBI Taxonomy" id="3075"/>
    <lineage>
        <taxon>Eukaryota</taxon>
        <taxon>Viridiplantae</taxon>
        <taxon>Chlorophyta</taxon>
        <taxon>core chlorophytes</taxon>
        <taxon>Trebouxiophyceae</taxon>
        <taxon>Chlorellales</taxon>
        <taxon>Chlorellaceae</taxon>
        <taxon>Auxenochlorella</taxon>
    </lineage>
</organism>
<keyword evidence="8" id="KW-0539">Nucleus</keyword>
<feature type="region of interest" description="Disordered" evidence="9">
    <location>
        <begin position="285"/>
        <end position="308"/>
    </location>
</feature>
<dbReference type="InterPro" id="IPR007504">
    <property type="entry name" value="H/ACA_rnp_Gar1/Naf1"/>
</dbReference>
<feature type="region of interest" description="Disordered" evidence="9">
    <location>
        <begin position="52"/>
        <end position="103"/>
    </location>
</feature>
<evidence type="ECO:0000256" key="3">
    <source>
        <dbReference type="ARBA" id="ARBA00021438"/>
    </source>
</evidence>
<evidence type="ECO:0000256" key="7">
    <source>
        <dbReference type="ARBA" id="ARBA00022884"/>
    </source>
</evidence>
<evidence type="ECO:0000256" key="5">
    <source>
        <dbReference type="ARBA" id="ARBA00022552"/>
    </source>
</evidence>
<evidence type="ECO:0000256" key="2">
    <source>
        <dbReference type="ARBA" id="ARBA00009801"/>
    </source>
</evidence>
<dbReference type="InterPro" id="IPR040309">
    <property type="entry name" value="Naf1"/>
</dbReference>
<dbReference type="GO" id="GO:0005634">
    <property type="term" value="C:nucleus"/>
    <property type="evidence" value="ECO:0007669"/>
    <property type="project" value="UniProtKB-SubCell"/>
</dbReference>
<feature type="compositionally biased region" description="Acidic residues" evidence="9">
    <location>
        <begin position="292"/>
        <end position="308"/>
    </location>
</feature>
<gene>
    <name evidence="10" type="ORF">g.13917</name>
</gene>
<proteinExistence type="inferred from homology"/>
<keyword evidence="4" id="KW-0690">Ribosome biogenesis</keyword>
<dbReference type="GO" id="GO:0001522">
    <property type="term" value="P:pseudouridine synthesis"/>
    <property type="evidence" value="ECO:0007669"/>
    <property type="project" value="InterPro"/>
</dbReference>
<dbReference type="Pfam" id="PF04410">
    <property type="entry name" value="Gar1"/>
    <property type="match status" value="1"/>
</dbReference>
<dbReference type="InterPro" id="IPR009000">
    <property type="entry name" value="Transl_B-barrel_sf"/>
</dbReference>
<dbReference type="GO" id="GO:0000493">
    <property type="term" value="P:box H/ACA snoRNP assembly"/>
    <property type="evidence" value="ECO:0007669"/>
    <property type="project" value="InterPro"/>
</dbReference>
<keyword evidence="7" id="KW-0694">RNA-binding</keyword>
<dbReference type="AlphaFoldDB" id="A0A1D1ZRA1"/>
<evidence type="ECO:0000256" key="1">
    <source>
        <dbReference type="ARBA" id="ARBA00004123"/>
    </source>
</evidence>
<name>A0A1D1ZRA1_AUXPR</name>
<feature type="region of interest" description="Disordered" evidence="9">
    <location>
        <begin position="453"/>
        <end position="478"/>
    </location>
</feature>
<evidence type="ECO:0000256" key="4">
    <source>
        <dbReference type="ARBA" id="ARBA00022517"/>
    </source>
</evidence>
<dbReference type="Gene3D" id="2.40.10.230">
    <property type="entry name" value="Probable tRNA pseudouridine synthase domain"/>
    <property type="match status" value="1"/>
</dbReference>
<dbReference type="PANTHER" id="PTHR31633">
    <property type="entry name" value="H/ACA RIBONUCLEOPROTEIN COMPLEX NON-CORE SUBUNIT NAF1"/>
    <property type="match status" value="1"/>
</dbReference>
<accession>A0A1D1ZRA1</accession>
<dbReference type="InterPro" id="IPR038664">
    <property type="entry name" value="Gar1/Naf1_Cbf5-bd_sf"/>
</dbReference>